<dbReference type="Proteomes" id="UP000178187">
    <property type="component" value="Unassembled WGS sequence"/>
</dbReference>
<name>A0A1G1KRI7_9BACT</name>
<proteinExistence type="predicted"/>
<accession>A0A1G1KRI7</accession>
<organism evidence="1 2">
    <name type="scientific">Candidatus Danuiimicrobium aquiferis</name>
    <dbReference type="NCBI Taxonomy" id="1801832"/>
    <lineage>
        <taxon>Bacteria</taxon>
        <taxon>Pseudomonadati</taxon>
        <taxon>Candidatus Omnitrophota</taxon>
        <taxon>Candidatus Danuiimicrobium</taxon>
    </lineage>
</organism>
<protein>
    <submittedName>
        <fullName evidence="1">Uncharacterized protein</fullName>
    </submittedName>
</protein>
<evidence type="ECO:0000313" key="1">
    <source>
        <dbReference type="EMBL" id="OGW95435.1"/>
    </source>
</evidence>
<reference evidence="1 2" key="1">
    <citation type="journal article" date="2016" name="Nat. Commun.">
        <title>Thousands of microbial genomes shed light on interconnected biogeochemical processes in an aquifer system.</title>
        <authorList>
            <person name="Anantharaman K."/>
            <person name="Brown C.T."/>
            <person name="Hug L.A."/>
            <person name="Sharon I."/>
            <person name="Castelle C.J."/>
            <person name="Probst A.J."/>
            <person name="Thomas B.C."/>
            <person name="Singh A."/>
            <person name="Wilkins M.J."/>
            <person name="Karaoz U."/>
            <person name="Brodie E.L."/>
            <person name="Williams K.H."/>
            <person name="Hubbard S.S."/>
            <person name="Banfield J.F."/>
        </authorList>
    </citation>
    <scope>NUCLEOTIDE SEQUENCE [LARGE SCALE GENOMIC DNA]</scope>
</reference>
<comment type="caution">
    <text evidence="1">The sequence shown here is derived from an EMBL/GenBank/DDBJ whole genome shotgun (WGS) entry which is preliminary data.</text>
</comment>
<evidence type="ECO:0000313" key="2">
    <source>
        <dbReference type="Proteomes" id="UP000178187"/>
    </source>
</evidence>
<dbReference type="EMBL" id="MHFR01000063">
    <property type="protein sequence ID" value="OGW95435.1"/>
    <property type="molecule type" value="Genomic_DNA"/>
</dbReference>
<sequence>MVGPPSELGSGGGPFLFTLESQKRIFYGFKKGLACHFGGRWFYFYGCLCNHFIKAPRKRKSRKIKEVSHSMKIKKRIFHLFLVGSLVFVTSCASQKMGHSLETVSFSETDLIADLIFQNECSSKASRLLFWNEGENFPSLGIGHFIWYPVGYEGPFHESFPAFLSFFERNGHVLPKWFKDLPGRHAPWQTRKQFLEDLDNGELEFLRQFLIETKALQAEFIIHRFRLSISKIVEAASPDSRHDIKQKLSFMLHAKDGLYPLIDYVNFNGEGIFQTERYKGQGWGLLQVLEAMKMPLDENHAVLEFVNAINIILERRVDNSPPERNEIRWLPGWKNRIATYLTGESNTTFQMNYQLRQVLLAAISENVQIPINQTDFVDVTPTIPVSGVIN</sequence>
<dbReference type="AlphaFoldDB" id="A0A1G1KRI7"/>
<gene>
    <name evidence="1" type="ORF">A3G33_10690</name>
</gene>